<feature type="transmembrane region" description="Helical" evidence="2">
    <location>
        <begin position="121"/>
        <end position="139"/>
    </location>
</feature>
<reference evidence="3 4" key="1">
    <citation type="submission" date="2018-11" db="EMBL/GenBank/DDBJ databases">
        <title>Sequencing the genomes of 1000 actinobacteria strains.</title>
        <authorList>
            <person name="Klenk H.-P."/>
        </authorList>
    </citation>
    <scope>NUCLEOTIDE SEQUENCE [LARGE SCALE GENOMIC DNA]</scope>
    <source>
        <strain evidence="3 4">DSM 44780</strain>
    </source>
</reference>
<keyword evidence="2" id="KW-0472">Membrane</keyword>
<proteinExistence type="predicted"/>
<comment type="caution">
    <text evidence="3">The sequence shown here is derived from an EMBL/GenBank/DDBJ whole genome shotgun (WGS) entry which is preliminary data.</text>
</comment>
<dbReference type="InterPro" id="IPR036250">
    <property type="entry name" value="AcylCo_DH-like_C"/>
</dbReference>
<dbReference type="Proteomes" id="UP000267408">
    <property type="component" value="Unassembled WGS sequence"/>
</dbReference>
<dbReference type="AlphaFoldDB" id="A0A8G1U943"/>
<protein>
    <submittedName>
        <fullName evidence="3">Alkylation response protein AidB-like acyl-CoA dehydrogenase</fullName>
    </submittedName>
</protein>
<dbReference type="SUPFAM" id="SSF56645">
    <property type="entry name" value="Acyl-CoA dehydrogenase NM domain-like"/>
    <property type="match status" value="1"/>
</dbReference>
<feature type="compositionally biased region" description="Low complexity" evidence="1">
    <location>
        <begin position="1"/>
        <end position="26"/>
    </location>
</feature>
<feature type="region of interest" description="Disordered" evidence="1">
    <location>
        <begin position="1"/>
        <end position="44"/>
    </location>
</feature>
<dbReference type="InterPro" id="IPR009100">
    <property type="entry name" value="AcylCoA_DH/oxidase_NM_dom_sf"/>
</dbReference>
<dbReference type="CDD" id="cd00567">
    <property type="entry name" value="ACAD"/>
    <property type="match status" value="1"/>
</dbReference>
<dbReference type="GO" id="GO:0005886">
    <property type="term" value="C:plasma membrane"/>
    <property type="evidence" value="ECO:0007669"/>
    <property type="project" value="TreeGrafter"/>
</dbReference>
<evidence type="ECO:0000256" key="2">
    <source>
        <dbReference type="SAM" id="Phobius"/>
    </source>
</evidence>
<dbReference type="Gene3D" id="1.10.540.10">
    <property type="entry name" value="Acyl-CoA dehydrogenase/oxidase, N-terminal domain"/>
    <property type="match status" value="1"/>
</dbReference>
<gene>
    <name evidence="3" type="ORF">EDD39_7594</name>
</gene>
<dbReference type="SUPFAM" id="SSF47203">
    <property type="entry name" value="Acyl-CoA dehydrogenase C-terminal domain-like"/>
    <property type="match status" value="1"/>
</dbReference>
<dbReference type="RefSeq" id="WP_208765783.1">
    <property type="nucleotide sequence ID" value="NZ_RJVJ01000004.1"/>
</dbReference>
<sequence>MTPAGTAATPARNAPGPGPAADATGPDSPVPDAPDQVPVHAEPERAARLEAALGDPFDPGNPHGHPALLRADLARQAPEATEELLTAAGLSAEFVPHGLGGRLTGLEELARVLRPVFRRDLALGYGFGITSLFAASAVWTGGDRRQQRELAGVLLGGGRAAIVHRELAHANAVLRDEVSARPRPDGGWLLSGRKDVVLNAHRADAFVLYGRTSEGYGSRSHSVFLLGPGQPGSGEVRRLGRVEMPGMRGAHFSGLQLADAALPGGALVGAVGDGVSLALRSFQLSHCLIPGTVLAGVEGVLRLAVRAATEDRADGQPVRRWHSVLAGVFADLLACDAMAVTGMRAMSLLPEQSYLLGAAVKYTMPGLLREDLEELATVLGGRGFDGGPLYGSFQKLVRDLPVAGLGHAGTAVCQAVLVPQLPVLARTAWFRTAEPPADLFRPGAPLPPLDHRRLAHSGADDLLTAVLVGAAGRLRARGGRGPLENALASLADSFVAELHRLRERCAALGPSTAFEPQAVTLVDRYALVLAAAAVLGVWEGRAGTGDFLEDPAWAVAALHRIACRLGAQVPELPAQVTSALLGEVLERYRTGRSLDLYGTALAG</sequence>
<dbReference type="PANTHER" id="PTHR43884:SF19">
    <property type="entry name" value="ACYL-COA DEHYDROGENASE FADE4-RELATED"/>
    <property type="match status" value="1"/>
</dbReference>
<keyword evidence="2" id="KW-0812">Transmembrane</keyword>
<dbReference type="InterPro" id="IPR046373">
    <property type="entry name" value="Acyl-CoA_Oxase/DH_mid-dom_sf"/>
</dbReference>
<organism evidence="3 4">
    <name type="scientific">Kitasatospora cineracea</name>
    <dbReference type="NCBI Taxonomy" id="88074"/>
    <lineage>
        <taxon>Bacteria</taxon>
        <taxon>Bacillati</taxon>
        <taxon>Actinomycetota</taxon>
        <taxon>Actinomycetes</taxon>
        <taxon>Kitasatosporales</taxon>
        <taxon>Streptomycetaceae</taxon>
        <taxon>Kitasatospora</taxon>
    </lineage>
</organism>
<dbReference type="Gene3D" id="1.20.140.10">
    <property type="entry name" value="Butyryl-CoA Dehydrogenase, subunit A, domain 3"/>
    <property type="match status" value="1"/>
</dbReference>
<name>A0A8G1U943_9ACTN</name>
<evidence type="ECO:0000313" key="4">
    <source>
        <dbReference type="Proteomes" id="UP000267408"/>
    </source>
</evidence>
<dbReference type="GO" id="GO:0003995">
    <property type="term" value="F:acyl-CoA dehydrogenase activity"/>
    <property type="evidence" value="ECO:0007669"/>
    <property type="project" value="TreeGrafter"/>
</dbReference>
<dbReference type="GO" id="GO:0050660">
    <property type="term" value="F:flavin adenine dinucleotide binding"/>
    <property type="evidence" value="ECO:0007669"/>
    <property type="project" value="InterPro"/>
</dbReference>
<evidence type="ECO:0000313" key="3">
    <source>
        <dbReference type="EMBL" id="ROR34033.1"/>
    </source>
</evidence>
<dbReference type="EMBL" id="RJVJ01000004">
    <property type="protein sequence ID" value="ROR34033.1"/>
    <property type="molecule type" value="Genomic_DNA"/>
</dbReference>
<accession>A0A8G1U943</accession>
<evidence type="ECO:0000256" key="1">
    <source>
        <dbReference type="SAM" id="MobiDB-lite"/>
    </source>
</evidence>
<dbReference type="PANTHER" id="PTHR43884">
    <property type="entry name" value="ACYL-COA DEHYDROGENASE"/>
    <property type="match status" value="1"/>
</dbReference>
<keyword evidence="2" id="KW-1133">Transmembrane helix</keyword>
<dbReference type="Gene3D" id="2.40.110.10">
    <property type="entry name" value="Butyryl-CoA Dehydrogenase, subunit A, domain 2"/>
    <property type="match status" value="1"/>
</dbReference>
<dbReference type="InterPro" id="IPR037069">
    <property type="entry name" value="AcylCoA_DH/ox_N_sf"/>
</dbReference>